<evidence type="ECO:0000259" key="2">
    <source>
        <dbReference type="Pfam" id="PF02525"/>
    </source>
</evidence>
<dbReference type="EC" id="1.-.-.-" evidence="3"/>
<keyword evidence="4" id="KW-1185">Reference proteome</keyword>
<dbReference type="InterPro" id="IPR029039">
    <property type="entry name" value="Flavoprotein-like_sf"/>
</dbReference>
<dbReference type="InterPro" id="IPR003680">
    <property type="entry name" value="Flavodoxin_fold"/>
</dbReference>
<comment type="caution">
    <text evidence="3">The sequence shown here is derived from an EMBL/GenBank/DDBJ whole genome shotgun (WGS) entry which is preliminary data.</text>
</comment>
<dbReference type="GO" id="GO:0016491">
    <property type="term" value="F:oxidoreductase activity"/>
    <property type="evidence" value="ECO:0007669"/>
    <property type="project" value="UniProtKB-KW"/>
</dbReference>
<evidence type="ECO:0000313" key="3">
    <source>
        <dbReference type="EMBL" id="MFH0261469.1"/>
    </source>
</evidence>
<organism evidence="3 4">
    <name type="scientific">Vibrio barjaei</name>
    <dbReference type="NCBI Taxonomy" id="1676683"/>
    <lineage>
        <taxon>Bacteria</taxon>
        <taxon>Pseudomonadati</taxon>
        <taxon>Pseudomonadota</taxon>
        <taxon>Gammaproteobacteria</taxon>
        <taxon>Vibrionales</taxon>
        <taxon>Vibrionaceae</taxon>
        <taxon>Vibrio</taxon>
    </lineage>
</organism>
<feature type="domain" description="Flavodoxin-like fold" evidence="2">
    <location>
        <begin position="1"/>
        <end position="74"/>
    </location>
</feature>
<dbReference type="Proteomes" id="UP001607125">
    <property type="component" value="Unassembled WGS sequence"/>
</dbReference>
<evidence type="ECO:0000256" key="1">
    <source>
        <dbReference type="ARBA" id="ARBA00023002"/>
    </source>
</evidence>
<dbReference type="EMBL" id="JBIHSF010000008">
    <property type="protein sequence ID" value="MFH0261469.1"/>
    <property type="molecule type" value="Genomic_DNA"/>
</dbReference>
<dbReference type="PANTHER" id="PTHR47307">
    <property type="entry name" value="GLUTATHIONE-REGULATED POTASSIUM-EFFLUX SYSTEM ANCILLARY PROTEIN KEFG"/>
    <property type="match status" value="1"/>
</dbReference>
<dbReference type="InterPro" id="IPR046980">
    <property type="entry name" value="KefG/KefF"/>
</dbReference>
<keyword evidence="1 3" id="KW-0560">Oxidoreductase</keyword>
<sequence>MKTLVLTAHPDLSSSSSNLRWYEALSNTAEVTTRDLMAVGGSEMRFDPAGEQALLIDTDRIIMQFPFYWYSSPPW</sequence>
<accession>A0ABW7IIQ2</accession>
<protein>
    <submittedName>
        <fullName evidence="3">NAD(P)H-dependent oxidoreductase</fullName>
        <ecNumber evidence="3">1.-.-.-</ecNumber>
    </submittedName>
</protein>
<dbReference type="Gene3D" id="3.40.50.360">
    <property type="match status" value="1"/>
</dbReference>
<reference evidence="3 4" key="1">
    <citation type="submission" date="2024-10" db="EMBL/GenBank/DDBJ databases">
        <authorList>
            <person name="Yibar A."/>
            <person name="Saticioglu I.B."/>
            <person name="Duman M."/>
            <person name="Ajmi N."/>
            <person name="Gurler F."/>
            <person name="Ay H."/>
            <person name="Onuk E."/>
            <person name="Guler S."/>
            <person name="Romalde J.L."/>
        </authorList>
    </citation>
    <scope>NUCLEOTIDE SEQUENCE [LARGE SCALE GENOMIC DNA]</scope>
    <source>
        <strain evidence="3 4">1-TCBS-B</strain>
    </source>
</reference>
<evidence type="ECO:0000313" key="4">
    <source>
        <dbReference type="Proteomes" id="UP001607125"/>
    </source>
</evidence>
<dbReference type="SUPFAM" id="SSF52218">
    <property type="entry name" value="Flavoproteins"/>
    <property type="match status" value="1"/>
</dbReference>
<dbReference type="RefSeq" id="WP_394629323.1">
    <property type="nucleotide sequence ID" value="NZ_JBIHSF010000008.1"/>
</dbReference>
<name>A0ABW7IIQ2_9VIBR</name>
<dbReference type="PANTHER" id="PTHR47307:SF1">
    <property type="entry name" value="GLUTATHIONE-REGULATED POTASSIUM-EFFLUX SYSTEM ANCILLARY PROTEIN KEFG"/>
    <property type="match status" value="1"/>
</dbReference>
<gene>
    <name evidence="3" type="ORF">ACGRH2_13775</name>
</gene>
<proteinExistence type="predicted"/>
<dbReference type="Pfam" id="PF02525">
    <property type="entry name" value="Flavodoxin_2"/>
    <property type="match status" value="1"/>
</dbReference>